<dbReference type="Proteomes" id="UP000499080">
    <property type="component" value="Unassembled WGS sequence"/>
</dbReference>
<name>A0A4Y2A8C1_ARAVE</name>
<reference evidence="1 2" key="1">
    <citation type="journal article" date="2019" name="Sci. Rep.">
        <title>Orb-weaving spider Araneus ventricosus genome elucidates the spidroin gene catalogue.</title>
        <authorList>
            <person name="Kono N."/>
            <person name="Nakamura H."/>
            <person name="Ohtoshi R."/>
            <person name="Moran D.A.P."/>
            <person name="Shinohara A."/>
            <person name="Yoshida Y."/>
            <person name="Fujiwara M."/>
            <person name="Mori M."/>
            <person name="Tomita M."/>
            <person name="Arakawa K."/>
        </authorList>
    </citation>
    <scope>NUCLEOTIDE SEQUENCE [LARGE SCALE GENOMIC DNA]</scope>
</reference>
<evidence type="ECO:0000313" key="1">
    <source>
        <dbReference type="EMBL" id="GBL76111.1"/>
    </source>
</evidence>
<evidence type="ECO:0000313" key="2">
    <source>
        <dbReference type="Proteomes" id="UP000499080"/>
    </source>
</evidence>
<dbReference type="EMBL" id="BGPR01000009">
    <property type="protein sequence ID" value="GBL76111.1"/>
    <property type="molecule type" value="Genomic_DNA"/>
</dbReference>
<keyword evidence="2" id="KW-1185">Reference proteome</keyword>
<gene>
    <name evidence="1" type="ORF">AVEN_234407_1</name>
</gene>
<dbReference type="AlphaFoldDB" id="A0A4Y2A8C1"/>
<protein>
    <submittedName>
        <fullName evidence="1">Uncharacterized protein</fullName>
    </submittedName>
</protein>
<organism evidence="1 2">
    <name type="scientific">Araneus ventricosus</name>
    <name type="common">Orbweaver spider</name>
    <name type="synonym">Epeira ventricosa</name>
    <dbReference type="NCBI Taxonomy" id="182803"/>
    <lineage>
        <taxon>Eukaryota</taxon>
        <taxon>Metazoa</taxon>
        <taxon>Ecdysozoa</taxon>
        <taxon>Arthropoda</taxon>
        <taxon>Chelicerata</taxon>
        <taxon>Arachnida</taxon>
        <taxon>Araneae</taxon>
        <taxon>Araneomorphae</taxon>
        <taxon>Entelegynae</taxon>
        <taxon>Araneoidea</taxon>
        <taxon>Araneidae</taxon>
        <taxon>Araneus</taxon>
    </lineage>
</organism>
<sequence>MTRMTSALPPPSPNFHAAPRVIGRLATTYDLAYNKPHTRRIFSGIGFRTWNPPAPKAEILPLGHRGLSGQTTRAAAELAPPLQTSALHQREDVCPHTYDLTCNRPNTRRIFSGIGFRTRNLRPQVRDLTTKATAALSGVIGRNYVIGTNCKIPKVR</sequence>
<accession>A0A4Y2A8C1</accession>
<comment type="caution">
    <text evidence="1">The sequence shown here is derived from an EMBL/GenBank/DDBJ whole genome shotgun (WGS) entry which is preliminary data.</text>
</comment>
<proteinExistence type="predicted"/>